<evidence type="ECO:0000256" key="2">
    <source>
        <dbReference type="SAM" id="SignalP"/>
    </source>
</evidence>
<feature type="region of interest" description="Disordered" evidence="1">
    <location>
        <begin position="48"/>
        <end position="81"/>
    </location>
</feature>
<sequence length="149" mass="15529">MRCTSLLVLLIASYLGTPLDSNIHKLVRRESNQSDGIRLGKLISLGRGSGSSEGGADANAQVDTETPENAEVSNGSDTKHVRTRGLLGSLLDLLFGKKQNAAKAESSDKGITTDADLNKSSGSGEDISDKTTKLLTAQIGGKSSTPETI</sequence>
<keyword evidence="4" id="KW-1185">Reference proteome</keyword>
<protein>
    <submittedName>
        <fullName evidence="3">Uncharacterized protein</fullName>
    </submittedName>
</protein>
<feature type="region of interest" description="Disordered" evidence="1">
    <location>
        <begin position="101"/>
        <end position="149"/>
    </location>
</feature>
<feature type="signal peptide" evidence="2">
    <location>
        <begin position="1"/>
        <end position="21"/>
    </location>
</feature>
<proteinExistence type="predicted"/>
<evidence type="ECO:0000313" key="4">
    <source>
        <dbReference type="Proteomes" id="UP000070444"/>
    </source>
</evidence>
<reference evidence="3 4" key="1">
    <citation type="journal article" date="2015" name="Genome Biol. Evol.">
        <title>Phylogenomic analyses indicate that early fungi evolved digesting cell walls of algal ancestors of land plants.</title>
        <authorList>
            <person name="Chang Y."/>
            <person name="Wang S."/>
            <person name="Sekimoto S."/>
            <person name="Aerts A.L."/>
            <person name="Choi C."/>
            <person name="Clum A."/>
            <person name="LaButti K.M."/>
            <person name="Lindquist E.A."/>
            <person name="Yee Ngan C."/>
            <person name="Ohm R.A."/>
            <person name="Salamov A.A."/>
            <person name="Grigoriev I.V."/>
            <person name="Spatafora J.W."/>
            <person name="Berbee M.L."/>
        </authorList>
    </citation>
    <scope>NUCLEOTIDE SEQUENCE [LARGE SCALE GENOMIC DNA]</scope>
    <source>
        <strain evidence="3 4">NRRL 28638</strain>
    </source>
</reference>
<organism evidence="3 4">
    <name type="scientific">Conidiobolus coronatus (strain ATCC 28846 / CBS 209.66 / NRRL 28638)</name>
    <name type="common">Delacroixia coronata</name>
    <dbReference type="NCBI Taxonomy" id="796925"/>
    <lineage>
        <taxon>Eukaryota</taxon>
        <taxon>Fungi</taxon>
        <taxon>Fungi incertae sedis</taxon>
        <taxon>Zoopagomycota</taxon>
        <taxon>Entomophthoromycotina</taxon>
        <taxon>Entomophthoromycetes</taxon>
        <taxon>Entomophthorales</taxon>
        <taxon>Ancylistaceae</taxon>
        <taxon>Conidiobolus</taxon>
    </lineage>
</organism>
<feature type="chain" id="PRO_5007294788" evidence="2">
    <location>
        <begin position="22"/>
        <end position="149"/>
    </location>
</feature>
<gene>
    <name evidence="3" type="ORF">CONCODRAFT_167248</name>
</gene>
<dbReference type="AlphaFoldDB" id="A0A137PEG3"/>
<dbReference type="Proteomes" id="UP000070444">
    <property type="component" value="Unassembled WGS sequence"/>
</dbReference>
<evidence type="ECO:0000313" key="3">
    <source>
        <dbReference type="EMBL" id="KXN73331.1"/>
    </source>
</evidence>
<keyword evidence="2" id="KW-0732">Signal</keyword>
<dbReference type="EMBL" id="KQ964438">
    <property type="protein sequence ID" value="KXN73331.1"/>
    <property type="molecule type" value="Genomic_DNA"/>
</dbReference>
<name>A0A137PEG3_CONC2</name>
<evidence type="ECO:0000256" key="1">
    <source>
        <dbReference type="SAM" id="MobiDB-lite"/>
    </source>
</evidence>
<accession>A0A137PEG3</accession>